<keyword evidence="3" id="KW-0677">Repeat</keyword>
<dbReference type="InterPro" id="IPR001451">
    <property type="entry name" value="Hexapep"/>
</dbReference>
<evidence type="ECO:0000256" key="3">
    <source>
        <dbReference type="ARBA" id="ARBA00022737"/>
    </source>
</evidence>
<accession>H1HFR7</accession>
<dbReference type="HOGENOM" id="CLU_051638_6_1_0"/>
<dbReference type="InterPro" id="IPR011004">
    <property type="entry name" value="Trimer_LpxA-like_sf"/>
</dbReference>
<evidence type="ECO:0008006" key="6">
    <source>
        <dbReference type="Google" id="ProtNLM"/>
    </source>
</evidence>
<dbReference type="Pfam" id="PF00132">
    <property type="entry name" value="Hexapep"/>
    <property type="match status" value="1"/>
</dbReference>
<dbReference type="PATRIC" id="fig|999414.3.peg.1315"/>
<organism evidence="4 5">
    <name type="scientific">Fusobacterium animalis F0419</name>
    <dbReference type="NCBI Taxonomy" id="999414"/>
    <lineage>
        <taxon>Bacteria</taxon>
        <taxon>Fusobacteriati</taxon>
        <taxon>Fusobacteriota</taxon>
        <taxon>Fusobacteriia</taxon>
        <taxon>Fusobacteriales</taxon>
        <taxon>Fusobacteriaceae</taxon>
        <taxon>Fusobacterium</taxon>
    </lineage>
</organism>
<dbReference type="CDD" id="cd04647">
    <property type="entry name" value="LbH_MAT_like"/>
    <property type="match status" value="1"/>
</dbReference>
<dbReference type="Proteomes" id="UP000004565">
    <property type="component" value="Unassembled WGS sequence"/>
</dbReference>
<dbReference type="SUPFAM" id="SSF51161">
    <property type="entry name" value="Trimeric LpxA-like enzymes"/>
    <property type="match status" value="1"/>
</dbReference>
<evidence type="ECO:0000313" key="4">
    <source>
        <dbReference type="EMBL" id="EHO77590.1"/>
    </source>
</evidence>
<gene>
    <name evidence="4" type="ORF">HMPREF9942_01318</name>
</gene>
<name>H1HFR7_9FUSO</name>
<dbReference type="PANTHER" id="PTHR23416">
    <property type="entry name" value="SIALIC ACID SYNTHASE-RELATED"/>
    <property type="match status" value="1"/>
</dbReference>
<sequence length="207" mass="22997">MNIRNLFNLDKFLFIKLYFNKKIKGRVIPYKGTKIELGENSKLNIEKLLIVNSEKLKNSNKETYIQIKNNAEINIKDNFNIYYGGDICVFEGAKLEIKSGFMNAGSQIRCKKSIQIGSNVAISRNVMIWDTDAHEIIDLEGKVSEVSKEVKIGNNVLIGNGTIILKGVNIGNDVVIGAGSVVRKDIPSNSLAVGNPARVVKKIEGWK</sequence>
<dbReference type="GO" id="GO:0008374">
    <property type="term" value="F:O-acyltransferase activity"/>
    <property type="evidence" value="ECO:0007669"/>
    <property type="project" value="TreeGrafter"/>
</dbReference>
<comment type="caution">
    <text evidence="4">The sequence shown here is derived from an EMBL/GenBank/DDBJ whole genome shotgun (WGS) entry which is preliminary data.</text>
</comment>
<dbReference type="PROSITE" id="PS00101">
    <property type="entry name" value="HEXAPEP_TRANSFERASES"/>
    <property type="match status" value="1"/>
</dbReference>
<protein>
    <recommendedName>
        <fullName evidence="6">Acyltransferase</fullName>
    </recommendedName>
</protein>
<evidence type="ECO:0000256" key="2">
    <source>
        <dbReference type="ARBA" id="ARBA00022679"/>
    </source>
</evidence>
<dbReference type="AlphaFoldDB" id="H1HFR7"/>
<comment type="similarity">
    <text evidence="1">Belongs to the transferase hexapeptide repeat family.</text>
</comment>
<dbReference type="RefSeq" id="WP_005910063.1">
    <property type="nucleotide sequence ID" value="NZ_AKCE01000001.1"/>
</dbReference>
<evidence type="ECO:0000256" key="1">
    <source>
        <dbReference type="ARBA" id="ARBA00007274"/>
    </source>
</evidence>
<proteinExistence type="inferred from homology"/>
<evidence type="ECO:0000313" key="5">
    <source>
        <dbReference type="Proteomes" id="UP000004565"/>
    </source>
</evidence>
<dbReference type="EMBL" id="AGEH01000014">
    <property type="protein sequence ID" value="EHO77590.1"/>
    <property type="molecule type" value="Genomic_DNA"/>
</dbReference>
<dbReference type="PANTHER" id="PTHR23416:SF23">
    <property type="entry name" value="ACETYLTRANSFERASE C18B11.09C-RELATED"/>
    <property type="match status" value="1"/>
</dbReference>
<reference evidence="4 5" key="1">
    <citation type="submission" date="2011-12" db="EMBL/GenBank/DDBJ databases">
        <title>The Genome Sequence of Fusobacterium nucleatum subsp. animalis OT 420.</title>
        <authorList>
            <consortium name="The Broad Institute Genome Sequencing Platform"/>
            <person name="Earl A."/>
            <person name="Ward D."/>
            <person name="Feldgarden M."/>
            <person name="Gevers D."/>
            <person name="Izard J."/>
            <person name="Blanton J.M."/>
            <person name="Mathney J."/>
            <person name="Tanner A.C."/>
            <person name="Dewhirst F.E."/>
            <person name="Young S.K."/>
            <person name="Zeng Q."/>
            <person name="Gargeya S."/>
            <person name="Fitzgerald M."/>
            <person name="Haas B."/>
            <person name="Abouelleil A."/>
            <person name="Alvarado L."/>
            <person name="Arachchi H.M."/>
            <person name="Berlin A."/>
            <person name="Chapman S.B."/>
            <person name="Gearin G."/>
            <person name="Goldberg J."/>
            <person name="Griggs A."/>
            <person name="Gujja S."/>
            <person name="Hansen M."/>
            <person name="Heiman D."/>
            <person name="Howarth C."/>
            <person name="Larimer J."/>
            <person name="Lui A."/>
            <person name="MacDonald P.J.P."/>
            <person name="McCowen C."/>
            <person name="Montmayeur A."/>
            <person name="Murphy C."/>
            <person name="Neiman D."/>
            <person name="Pearson M."/>
            <person name="Priest M."/>
            <person name="Roberts A."/>
            <person name="Saif S."/>
            <person name="Shea T."/>
            <person name="Sisk P."/>
            <person name="Stolte C."/>
            <person name="Sykes S."/>
            <person name="Wortman J."/>
            <person name="Nusbaum C."/>
            <person name="Birren B."/>
        </authorList>
    </citation>
    <scope>NUCLEOTIDE SEQUENCE [LARGE SCALE GENOMIC DNA]</scope>
    <source>
        <strain evidence="5">F0419</strain>
    </source>
</reference>
<dbReference type="InterPro" id="IPR018357">
    <property type="entry name" value="Hexapep_transf_CS"/>
</dbReference>
<dbReference type="Gene3D" id="2.160.10.10">
    <property type="entry name" value="Hexapeptide repeat proteins"/>
    <property type="match status" value="1"/>
</dbReference>
<keyword evidence="2" id="KW-0808">Transferase</keyword>
<dbReference type="InterPro" id="IPR051159">
    <property type="entry name" value="Hexapeptide_acetyltransf"/>
</dbReference>